<keyword evidence="8" id="KW-0175">Coiled coil</keyword>
<dbReference type="Proteomes" id="UP000178880">
    <property type="component" value="Unassembled WGS sequence"/>
</dbReference>
<dbReference type="SUPFAM" id="SSF46557">
    <property type="entry name" value="GreA transcript cleavage protein, N-terminal domain"/>
    <property type="match status" value="1"/>
</dbReference>
<accession>A0A1G2CCW6</accession>
<gene>
    <name evidence="8" type="primary">greA</name>
    <name evidence="12" type="ORF">A2945_04700</name>
</gene>
<dbReference type="NCBIfam" id="TIGR01462">
    <property type="entry name" value="greA"/>
    <property type="match status" value="1"/>
</dbReference>
<feature type="domain" description="Transcription elongation factor GreA/GreB N-terminal" evidence="11">
    <location>
        <begin position="5"/>
        <end position="74"/>
    </location>
</feature>
<reference evidence="12 13" key="1">
    <citation type="journal article" date="2016" name="Nat. Commun.">
        <title>Thousands of microbial genomes shed light on interconnected biogeochemical processes in an aquifer system.</title>
        <authorList>
            <person name="Anantharaman K."/>
            <person name="Brown C.T."/>
            <person name="Hug L.A."/>
            <person name="Sharon I."/>
            <person name="Castelle C.J."/>
            <person name="Probst A.J."/>
            <person name="Thomas B.C."/>
            <person name="Singh A."/>
            <person name="Wilkins M.J."/>
            <person name="Karaoz U."/>
            <person name="Brodie E.L."/>
            <person name="Williams K.H."/>
            <person name="Hubbard S.S."/>
            <person name="Banfield J.F."/>
        </authorList>
    </citation>
    <scope>NUCLEOTIDE SEQUENCE [LARGE SCALE GENOMIC DNA]</scope>
</reference>
<evidence type="ECO:0000256" key="2">
    <source>
        <dbReference type="ARBA" id="ARBA00013729"/>
    </source>
</evidence>
<dbReference type="InterPro" id="IPR028624">
    <property type="entry name" value="Tscrpt_elong_fac_GreA/B"/>
</dbReference>
<dbReference type="InterPro" id="IPR023459">
    <property type="entry name" value="Tscrpt_elong_fac_GreA/B_fam"/>
</dbReference>
<evidence type="ECO:0000259" key="10">
    <source>
        <dbReference type="Pfam" id="PF01272"/>
    </source>
</evidence>
<evidence type="ECO:0000256" key="4">
    <source>
        <dbReference type="ARBA" id="ARBA00023125"/>
    </source>
</evidence>
<keyword evidence="5 8" id="KW-0804">Transcription</keyword>
<dbReference type="GO" id="GO:0006354">
    <property type="term" value="P:DNA-templated transcription elongation"/>
    <property type="evidence" value="ECO:0007669"/>
    <property type="project" value="TreeGrafter"/>
</dbReference>
<evidence type="ECO:0000256" key="5">
    <source>
        <dbReference type="ARBA" id="ARBA00023163"/>
    </source>
</evidence>
<dbReference type="InterPro" id="IPR001437">
    <property type="entry name" value="Tscrpt_elong_fac_GreA/B_C"/>
</dbReference>
<evidence type="ECO:0000259" key="11">
    <source>
        <dbReference type="Pfam" id="PF03449"/>
    </source>
</evidence>
<feature type="coiled-coil region" evidence="8">
    <location>
        <begin position="1"/>
        <end position="31"/>
    </location>
</feature>
<dbReference type="GO" id="GO:0003746">
    <property type="term" value="F:translation elongation factor activity"/>
    <property type="evidence" value="ECO:0007669"/>
    <property type="project" value="UniProtKB-KW"/>
</dbReference>
<dbReference type="PROSITE" id="PS00829">
    <property type="entry name" value="GREAB_1"/>
    <property type="match status" value="1"/>
</dbReference>
<proteinExistence type="inferred from homology"/>
<keyword evidence="4 8" id="KW-0238">DNA-binding</keyword>
<organism evidence="12 13">
    <name type="scientific">Candidatus Liptonbacteria bacterium RIFCSPLOWO2_01_FULL_52_25</name>
    <dbReference type="NCBI Taxonomy" id="1798650"/>
    <lineage>
        <taxon>Bacteria</taxon>
        <taxon>Candidatus Liptoniibacteriota</taxon>
    </lineage>
</organism>
<dbReference type="AlphaFoldDB" id="A0A1G2CCW6"/>
<dbReference type="InterPro" id="IPR006359">
    <property type="entry name" value="Tscrpt_elong_fac_GreA"/>
</dbReference>
<dbReference type="GO" id="GO:0070063">
    <property type="term" value="F:RNA polymerase binding"/>
    <property type="evidence" value="ECO:0007669"/>
    <property type="project" value="InterPro"/>
</dbReference>
<dbReference type="FunFam" id="1.10.287.180:FF:000001">
    <property type="entry name" value="Transcription elongation factor GreA"/>
    <property type="match status" value="1"/>
</dbReference>
<dbReference type="InterPro" id="IPR036805">
    <property type="entry name" value="Tscrpt_elong_fac_GreA/B_N_sf"/>
</dbReference>
<dbReference type="InterPro" id="IPR036953">
    <property type="entry name" value="GreA/GreB_C_sf"/>
</dbReference>
<keyword evidence="12" id="KW-0648">Protein biosynthesis</keyword>
<dbReference type="Pfam" id="PF01272">
    <property type="entry name" value="GreA_GreB"/>
    <property type="match status" value="1"/>
</dbReference>
<dbReference type="SUPFAM" id="SSF54534">
    <property type="entry name" value="FKBP-like"/>
    <property type="match status" value="1"/>
</dbReference>
<dbReference type="Pfam" id="PF03449">
    <property type="entry name" value="GreA_GreB_N"/>
    <property type="match status" value="1"/>
</dbReference>
<evidence type="ECO:0000313" key="13">
    <source>
        <dbReference type="Proteomes" id="UP000178880"/>
    </source>
</evidence>
<dbReference type="NCBIfam" id="NF001263">
    <property type="entry name" value="PRK00226.1-4"/>
    <property type="match status" value="1"/>
</dbReference>
<dbReference type="EMBL" id="MHLA01000017">
    <property type="protein sequence ID" value="OGY99242.1"/>
    <property type="molecule type" value="Genomic_DNA"/>
</dbReference>
<dbReference type="PANTHER" id="PTHR30437">
    <property type="entry name" value="TRANSCRIPTION ELONGATION FACTOR GREA"/>
    <property type="match status" value="1"/>
</dbReference>
<dbReference type="HAMAP" id="MF_00105">
    <property type="entry name" value="GreA_GreB"/>
    <property type="match status" value="1"/>
</dbReference>
<dbReference type="InterPro" id="IPR018151">
    <property type="entry name" value="TF_GreA/GreB_CS"/>
</dbReference>
<dbReference type="GO" id="GO:0003677">
    <property type="term" value="F:DNA binding"/>
    <property type="evidence" value="ECO:0007669"/>
    <property type="project" value="UniProtKB-UniRule"/>
</dbReference>
<evidence type="ECO:0000256" key="6">
    <source>
        <dbReference type="ARBA" id="ARBA00024916"/>
    </source>
</evidence>
<dbReference type="STRING" id="1798650.A2945_04700"/>
<evidence type="ECO:0000256" key="1">
    <source>
        <dbReference type="ARBA" id="ARBA00008213"/>
    </source>
</evidence>
<dbReference type="InterPro" id="IPR022691">
    <property type="entry name" value="Tscrpt_elong_fac_GreA/B_N"/>
</dbReference>
<protein>
    <recommendedName>
        <fullName evidence="2 8">Transcription elongation factor GreA</fullName>
    </recommendedName>
    <alternativeName>
        <fullName evidence="7 8">Transcript cleavage factor GreA</fullName>
    </alternativeName>
</protein>
<dbReference type="Gene3D" id="1.10.287.180">
    <property type="entry name" value="Transcription elongation factor, GreA/GreB, N-terminal domain"/>
    <property type="match status" value="1"/>
</dbReference>
<evidence type="ECO:0000313" key="12">
    <source>
        <dbReference type="EMBL" id="OGY99242.1"/>
    </source>
</evidence>
<keyword evidence="12" id="KW-0251">Elongation factor</keyword>
<dbReference type="GO" id="GO:0032784">
    <property type="term" value="P:regulation of DNA-templated transcription elongation"/>
    <property type="evidence" value="ECO:0007669"/>
    <property type="project" value="UniProtKB-UniRule"/>
</dbReference>
<comment type="caution">
    <text evidence="12">The sequence shown here is derived from an EMBL/GenBank/DDBJ whole genome shotgun (WGS) entry which is preliminary data.</text>
</comment>
<evidence type="ECO:0000256" key="8">
    <source>
        <dbReference type="HAMAP-Rule" id="MF_00105"/>
    </source>
</evidence>
<comment type="function">
    <text evidence="6 8 9">Necessary for efficient RNA polymerase transcription elongation past template-encoded arresting sites. The arresting sites in DNA have the property of trapping a certain fraction of elongating RNA polymerases that pass through, resulting in locked ternary complexes. Cleavage of the nascent transcript by cleavage factors such as GreA or GreB allows the resumption of elongation from the new 3'terminus. GreA releases sequences of 2 to 3 nucleotides.</text>
</comment>
<dbReference type="Gene3D" id="3.10.50.30">
    <property type="entry name" value="Transcription elongation factor, GreA/GreB, C-terminal domain"/>
    <property type="match status" value="1"/>
</dbReference>
<sequence>MDKYYLSKERLEELKQELETLKKTRRVEVADRLKRAKEYGDLSENAEYAEAREEQATVETRIFELDELVKKAVIIKKAEGGDTVRVGSAVTAKKDDKTVTYTIVGSYEAKPEEGKISDESPLGRAFMKHKVGDDVTVETPAGTVAYVVTKIE</sequence>
<comment type="similarity">
    <text evidence="1 8 9">Belongs to the GreA/GreB family.</text>
</comment>
<keyword evidence="3 8" id="KW-0805">Transcription regulation</keyword>
<evidence type="ECO:0000256" key="9">
    <source>
        <dbReference type="RuleBase" id="RU000556"/>
    </source>
</evidence>
<name>A0A1G2CCW6_9BACT</name>
<dbReference type="PANTHER" id="PTHR30437:SF4">
    <property type="entry name" value="TRANSCRIPTION ELONGATION FACTOR GREA"/>
    <property type="match status" value="1"/>
</dbReference>
<feature type="domain" description="Transcription elongation factor GreA/GreB C-terminal" evidence="10">
    <location>
        <begin position="82"/>
        <end position="152"/>
    </location>
</feature>
<evidence type="ECO:0000256" key="7">
    <source>
        <dbReference type="ARBA" id="ARBA00030776"/>
    </source>
</evidence>
<dbReference type="PIRSF" id="PIRSF006092">
    <property type="entry name" value="GreA_GreB"/>
    <property type="match status" value="1"/>
</dbReference>
<evidence type="ECO:0000256" key="3">
    <source>
        <dbReference type="ARBA" id="ARBA00023015"/>
    </source>
</evidence>